<dbReference type="InterPro" id="IPR051240">
    <property type="entry name" value="Mito_RNA-Proc/Resp"/>
</dbReference>
<evidence type="ECO:0000256" key="2">
    <source>
        <dbReference type="SAM" id="MobiDB-lite"/>
    </source>
</evidence>
<name>A0AAD7FUR0_9AGAR</name>
<reference evidence="3" key="1">
    <citation type="submission" date="2023-03" db="EMBL/GenBank/DDBJ databases">
        <title>Massive genome expansion in bonnet fungi (Mycena s.s.) driven by repeated elements and novel gene families across ecological guilds.</title>
        <authorList>
            <consortium name="Lawrence Berkeley National Laboratory"/>
            <person name="Harder C.B."/>
            <person name="Miyauchi S."/>
            <person name="Viragh M."/>
            <person name="Kuo A."/>
            <person name="Thoen E."/>
            <person name="Andreopoulos B."/>
            <person name="Lu D."/>
            <person name="Skrede I."/>
            <person name="Drula E."/>
            <person name="Henrissat B."/>
            <person name="Morin E."/>
            <person name="Kohler A."/>
            <person name="Barry K."/>
            <person name="LaButti K."/>
            <person name="Morin E."/>
            <person name="Salamov A."/>
            <person name="Lipzen A."/>
            <person name="Mereny Z."/>
            <person name="Hegedus B."/>
            <person name="Baldrian P."/>
            <person name="Stursova M."/>
            <person name="Weitz H."/>
            <person name="Taylor A."/>
            <person name="Grigoriev I.V."/>
            <person name="Nagy L.G."/>
            <person name="Martin F."/>
            <person name="Kauserud H."/>
        </authorList>
    </citation>
    <scope>NUCLEOTIDE SEQUENCE</scope>
    <source>
        <strain evidence="3">9284</strain>
    </source>
</reference>
<evidence type="ECO:0000256" key="1">
    <source>
        <dbReference type="ARBA" id="ARBA00022737"/>
    </source>
</evidence>
<keyword evidence="4" id="KW-1185">Reference proteome</keyword>
<feature type="region of interest" description="Disordered" evidence="2">
    <location>
        <begin position="19"/>
        <end position="45"/>
    </location>
</feature>
<gene>
    <name evidence="3" type="ORF">FB45DRAFT_404187</name>
</gene>
<dbReference type="PANTHER" id="PTHR47933">
    <property type="entry name" value="PENTATRICOPEPTIDE REPEAT-CONTAINING PROTEIN 1, MITOCHONDRIAL"/>
    <property type="match status" value="1"/>
</dbReference>
<dbReference type="AlphaFoldDB" id="A0AAD7FUR0"/>
<evidence type="ECO:0008006" key="5">
    <source>
        <dbReference type="Google" id="ProtNLM"/>
    </source>
</evidence>
<evidence type="ECO:0000313" key="4">
    <source>
        <dbReference type="Proteomes" id="UP001221142"/>
    </source>
</evidence>
<keyword evidence="1" id="KW-0677">Repeat</keyword>
<protein>
    <recommendedName>
        <fullName evidence="5">Pentatricopeptide repeat protein</fullName>
    </recommendedName>
</protein>
<dbReference type="EMBL" id="JARKIF010000005">
    <property type="protein sequence ID" value="KAJ7638507.1"/>
    <property type="molecule type" value="Genomic_DNA"/>
</dbReference>
<accession>A0AAD7FUR0</accession>
<dbReference type="Proteomes" id="UP001221142">
    <property type="component" value="Unassembled WGS sequence"/>
</dbReference>
<dbReference type="GO" id="GO:0003729">
    <property type="term" value="F:mRNA binding"/>
    <property type="evidence" value="ECO:0007669"/>
    <property type="project" value="TreeGrafter"/>
</dbReference>
<sequence>MLRAPPLLRTLPRPRLARLQSKWSQVPSPQDSGQTTSASSFVLPDPALDRSRVPRYFARQQTRAYPVGKPWRRLPLPIIHSKVIKYGQPVLAESGTQPFYDDAFEDLDLGELFDVERSYEGYVDPVAWRRDLLRVLGNTQSHQQAWKAYDTLVNIPFSIPHRHLNRFVRLLSRETTKTRVIFPRLLAVLTLIHRSRWKIEGYQWNALIDSAGKGLRKARPQDFKRAFETFTDMVSSKAPGSALSDLSSRMHTEIVDNPLPDIITYTTLINHAVETRLQTQVDQSMSLLDASRVPPNRITHLVMLKHHSNAGNLDGVRTSLFKMRQLRMPLGLDGLNAVMWAYSRSYRLDVVVHIYSVLRYNATTEGDINATLQVLLAEGIQIPPDMVANETTYVLVIQAMAYHGNLKSALGAFMDMLSSNNVEIGAPMYRDDGGQLRPSPYSPTLPIFRGIFLGFSRHGVAYLPPSSTGYAQQPWVLSSLTSLFEVFLALPEYIRPSTSTIYWALIAFDKTSDGDRELLQTVWNRMEARFGGPWVGPEHRLQRIKQSLFSLRSRRREKSPFG</sequence>
<feature type="compositionally biased region" description="Polar residues" evidence="2">
    <location>
        <begin position="21"/>
        <end position="40"/>
    </location>
</feature>
<evidence type="ECO:0000313" key="3">
    <source>
        <dbReference type="EMBL" id="KAJ7638507.1"/>
    </source>
</evidence>
<proteinExistence type="predicted"/>
<dbReference type="InterPro" id="IPR011990">
    <property type="entry name" value="TPR-like_helical_dom_sf"/>
</dbReference>
<comment type="caution">
    <text evidence="3">The sequence shown here is derived from an EMBL/GenBank/DDBJ whole genome shotgun (WGS) entry which is preliminary data.</text>
</comment>
<organism evidence="3 4">
    <name type="scientific">Roridomyces roridus</name>
    <dbReference type="NCBI Taxonomy" id="1738132"/>
    <lineage>
        <taxon>Eukaryota</taxon>
        <taxon>Fungi</taxon>
        <taxon>Dikarya</taxon>
        <taxon>Basidiomycota</taxon>
        <taxon>Agaricomycotina</taxon>
        <taxon>Agaricomycetes</taxon>
        <taxon>Agaricomycetidae</taxon>
        <taxon>Agaricales</taxon>
        <taxon>Marasmiineae</taxon>
        <taxon>Mycenaceae</taxon>
        <taxon>Roridomyces</taxon>
    </lineage>
</organism>
<dbReference type="Gene3D" id="1.25.40.10">
    <property type="entry name" value="Tetratricopeptide repeat domain"/>
    <property type="match status" value="1"/>
</dbReference>